<reference evidence="3" key="1">
    <citation type="submission" date="2023-03" db="EMBL/GenBank/DDBJ databases">
        <authorList>
            <person name="Steffen K."/>
            <person name="Cardenas P."/>
        </authorList>
    </citation>
    <scope>NUCLEOTIDE SEQUENCE</scope>
</reference>
<feature type="compositionally biased region" description="Basic residues" evidence="1">
    <location>
        <begin position="50"/>
        <end position="62"/>
    </location>
</feature>
<sequence length="291" mass="31831">MSPSERDEIIALVTRLQEQIAELMAANEELRRQLAESHRSGRRQAAPFSKGKRSSKPKRPGRKPGMGLFSYRKPPSAEESHRAGCRGAGVGGHMPRCGGSLVDEGESIAYVTDIPPVRRPQVRAYRVQVCRCRSCGKAVRGQHPDIGSDQHGASAHRLGDRVKAAAHVLHYGVGVPVRRIPAVLRVLTGVEVSQGAISQDALRRSADAVGEAYRTLRTSVRASPVVHTDDTGWRVGGEPAFLMAFETEEATVYQVRARHRNEEVREVVPADYAGVMVTDRGRSYDAQALSR</sequence>
<accession>A0AA35WH68</accession>
<gene>
    <name evidence="3" type="ORF">GBAR_LOCUS8881</name>
</gene>
<protein>
    <recommendedName>
        <fullName evidence="2">Transposase IS66 central domain-containing protein</fullName>
    </recommendedName>
</protein>
<comment type="caution">
    <text evidence="3">The sequence shown here is derived from an EMBL/GenBank/DDBJ whole genome shotgun (WGS) entry which is preliminary data.</text>
</comment>
<dbReference type="PANTHER" id="PTHR33678:SF2">
    <property type="match status" value="1"/>
</dbReference>
<organism evidence="3 4">
    <name type="scientific">Geodia barretti</name>
    <name type="common">Barrett's horny sponge</name>
    <dbReference type="NCBI Taxonomy" id="519541"/>
    <lineage>
        <taxon>Eukaryota</taxon>
        <taxon>Metazoa</taxon>
        <taxon>Porifera</taxon>
        <taxon>Demospongiae</taxon>
        <taxon>Heteroscleromorpha</taxon>
        <taxon>Tetractinellida</taxon>
        <taxon>Astrophorina</taxon>
        <taxon>Geodiidae</taxon>
        <taxon>Geodia</taxon>
    </lineage>
</organism>
<keyword evidence="4" id="KW-1185">Reference proteome</keyword>
<proteinExistence type="predicted"/>
<feature type="region of interest" description="Disordered" evidence="1">
    <location>
        <begin position="32"/>
        <end position="90"/>
    </location>
</feature>
<feature type="domain" description="Transposase IS66 central" evidence="2">
    <location>
        <begin position="159"/>
        <end position="286"/>
    </location>
</feature>
<dbReference type="EMBL" id="CASHTH010001343">
    <property type="protein sequence ID" value="CAI8014155.1"/>
    <property type="molecule type" value="Genomic_DNA"/>
</dbReference>
<evidence type="ECO:0000313" key="3">
    <source>
        <dbReference type="EMBL" id="CAI8014155.1"/>
    </source>
</evidence>
<evidence type="ECO:0000313" key="4">
    <source>
        <dbReference type="Proteomes" id="UP001174909"/>
    </source>
</evidence>
<dbReference type="Pfam" id="PF03050">
    <property type="entry name" value="DDE_Tnp_IS66"/>
    <property type="match status" value="1"/>
</dbReference>
<name>A0AA35WH68_GEOBA</name>
<evidence type="ECO:0000256" key="1">
    <source>
        <dbReference type="SAM" id="MobiDB-lite"/>
    </source>
</evidence>
<dbReference type="PANTHER" id="PTHR33678">
    <property type="entry name" value="BLL1576 PROTEIN"/>
    <property type="match status" value="1"/>
</dbReference>
<dbReference type="InterPro" id="IPR004291">
    <property type="entry name" value="Transposase_IS66_central"/>
</dbReference>
<dbReference type="AlphaFoldDB" id="A0AA35WH68"/>
<evidence type="ECO:0000259" key="2">
    <source>
        <dbReference type="Pfam" id="PF03050"/>
    </source>
</evidence>
<dbReference type="Proteomes" id="UP001174909">
    <property type="component" value="Unassembled WGS sequence"/>
</dbReference>
<dbReference type="InterPro" id="IPR052344">
    <property type="entry name" value="Transposase-related"/>
</dbReference>